<dbReference type="Proteomes" id="UP001057134">
    <property type="component" value="Chromosome"/>
</dbReference>
<dbReference type="GO" id="GO:0047489">
    <property type="term" value="F:pectate disaccharide-lyase activity"/>
    <property type="evidence" value="ECO:0007669"/>
    <property type="project" value="UniProtKB-EC"/>
</dbReference>
<evidence type="ECO:0000313" key="1">
    <source>
        <dbReference type="EMBL" id="UQZ83407.1"/>
    </source>
</evidence>
<name>A0ABY4RPX9_9BACL</name>
<sequence length="546" mass="61464">MTERVTDKEASIVRRYIEAVRQFAELALDKARDRYGKEATPLFADGIHSRTYEPVRWLSQGQSWTLSNLANQQNWLRTLDGLSELTGEARYRDAAEAAVRYALDELRYGKLLYWGGHMAFDLESKQPVHAADKGPQHELKCHYPYYELMNRVNPEETARYIEALWAGHITDWSNLEFSRHGQPVRDLREQDVWEQDYAEDSPVFFTGRGLTFINAGSDLFYAAAMYHRFFGEEKPLQWAKRLAHRYVETRNPETGLGGYQFSISVLPGLRGDRAVDQFGEQLKEHAPIEATLTTARQAHTIIGEAALCRMSLAETLGTSGREFLDWAVEDLLAYGEYAYDPFDHSFHPMLTNGTRLTGLVMEKSGYYGRAGEQLKAAQADVLLLWSYVKAYRLSGNAKLWTLARSIGGGLGFGDIGTPEGGATDLPSELQTADPVAIFALLELFETTGQRKFLQLAQRVGDRIVLYRFHRGLFMPSPDHEYAKLDALEPLALLHLAAAMLGVRGRMPAYCGGRPFFAAAYDGLGHQTDNILLYQKKLPSSPLAESL</sequence>
<dbReference type="InterPro" id="IPR010702">
    <property type="entry name" value="Pectate_lyase_2"/>
</dbReference>
<protein>
    <submittedName>
        <fullName evidence="1">Pectate disaccharide-lyase</fullName>
        <ecNumber evidence="1">4.2.2.9</ecNumber>
    </submittedName>
</protein>
<dbReference type="Pfam" id="PF06917">
    <property type="entry name" value="Pectate_lyase_2"/>
    <property type="match status" value="1"/>
</dbReference>
<accession>A0ABY4RPX9</accession>
<dbReference type="EC" id="4.2.2.9" evidence="1"/>
<evidence type="ECO:0000313" key="2">
    <source>
        <dbReference type="Proteomes" id="UP001057134"/>
    </source>
</evidence>
<keyword evidence="2" id="KW-1185">Reference proteome</keyword>
<keyword evidence="1" id="KW-0456">Lyase</keyword>
<dbReference type="Gene3D" id="1.50.10.20">
    <property type="match status" value="2"/>
</dbReference>
<organism evidence="1 2">
    <name type="scientific">Paenibacillus konkukensis</name>
    <dbReference type="NCBI Taxonomy" id="2020716"/>
    <lineage>
        <taxon>Bacteria</taxon>
        <taxon>Bacillati</taxon>
        <taxon>Bacillota</taxon>
        <taxon>Bacilli</taxon>
        <taxon>Bacillales</taxon>
        <taxon>Paenibacillaceae</taxon>
        <taxon>Paenibacillus</taxon>
    </lineage>
</organism>
<dbReference type="RefSeq" id="WP_249865426.1">
    <property type="nucleotide sequence ID" value="NZ_CP027059.1"/>
</dbReference>
<reference evidence="1" key="1">
    <citation type="submission" date="2018-02" db="EMBL/GenBank/DDBJ databases">
        <authorList>
            <person name="Kim S.-K."/>
            <person name="Jung H.-I."/>
            <person name="Lee S.-W."/>
        </authorList>
    </citation>
    <scope>NUCLEOTIDE SEQUENCE</scope>
    <source>
        <strain evidence="1">SK3146</strain>
    </source>
</reference>
<dbReference type="EMBL" id="CP027059">
    <property type="protein sequence ID" value="UQZ83407.1"/>
    <property type="molecule type" value="Genomic_DNA"/>
</dbReference>
<proteinExistence type="predicted"/>
<reference evidence="1" key="2">
    <citation type="journal article" date="2021" name="J Anim Sci Technol">
        <title>Complete genome sequence of Paenibacillus konkukensis sp. nov. SK3146 as a potential probiotic strain.</title>
        <authorList>
            <person name="Jung H.I."/>
            <person name="Park S."/>
            <person name="Niu K.M."/>
            <person name="Lee S.W."/>
            <person name="Kothari D."/>
            <person name="Yi K.J."/>
            <person name="Kim S.K."/>
        </authorList>
    </citation>
    <scope>NUCLEOTIDE SEQUENCE</scope>
    <source>
        <strain evidence="1">SK3146</strain>
    </source>
</reference>
<gene>
    <name evidence="1" type="primary">pelW</name>
    <name evidence="1" type="ORF">SK3146_02594</name>
</gene>